<accession>A0A1B7KTP7</accession>
<evidence type="ECO:0000313" key="1">
    <source>
        <dbReference type="EMBL" id="OAT73441.1"/>
    </source>
</evidence>
<organism evidence="1 2">
    <name type="scientific">Parageobacillus thermoglucosidasius</name>
    <name type="common">Geobacillus thermoglucosidasius</name>
    <dbReference type="NCBI Taxonomy" id="1426"/>
    <lineage>
        <taxon>Bacteria</taxon>
        <taxon>Bacillati</taxon>
        <taxon>Bacillota</taxon>
        <taxon>Bacilli</taxon>
        <taxon>Bacillales</taxon>
        <taxon>Anoxybacillaceae</taxon>
        <taxon>Parageobacillus</taxon>
    </lineage>
</organism>
<reference evidence="2" key="1">
    <citation type="submission" date="2016-05" db="EMBL/GenBank/DDBJ databases">
        <authorList>
            <person name="Wang W."/>
            <person name="Zhu L."/>
        </authorList>
    </citation>
    <scope>NUCLEOTIDE SEQUENCE [LARGE SCALE GENOMIC DNA]</scope>
    <source>
        <strain evidence="2">W-2</strain>
    </source>
</reference>
<evidence type="ECO:0000313" key="2">
    <source>
        <dbReference type="Proteomes" id="UP000078290"/>
    </source>
</evidence>
<sequence length="103" mass="11972">MKGTVALSPLISASRGWWKPGISERVKITLEFHAERKSRQWRVIHVTNAEWAMAYIANKGGTARPFSSLFGRERFFTFLLSLNFHFLLKNLSIPFMNKKGWEE</sequence>
<gene>
    <name evidence="1" type="ORF">A7K69_05510</name>
</gene>
<comment type="caution">
    <text evidence="1">The sequence shown here is derived from an EMBL/GenBank/DDBJ whole genome shotgun (WGS) entry which is preliminary data.</text>
</comment>
<dbReference type="Proteomes" id="UP000078290">
    <property type="component" value="Unassembled WGS sequence"/>
</dbReference>
<name>A0A1B7KTP7_PARTM</name>
<dbReference type="AlphaFoldDB" id="A0A1B7KTP7"/>
<dbReference type="EMBL" id="LXMA01000012">
    <property type="protein sequence ID" value="OAT73441.1"/>
    <property type="molecule type" value="Genomic_DNA"/>
</dbReference>
<proteinExistence type="predicted"/>
<protein>
    <submittedName>
        <fullName evidence="1">Uncharacterized protein</fullName>
    </submittedName>
</protein>